<sequence>MVLSRFMGLRRRRPLRSPSPHSLHLRRYLLH</sequence>
<dbReference type="EMBL" id="JABFAA010000013">
    <property type="protein sequence ID" value="MBA0698672.1"/>
    <property type="molecule type" value="Genomic_DNA"/>
</dbReference>
<proteinExistence type="predicted"/>
<keyword evidence="2" id="KW-1185">Reference proteome</keyword>
<evidence type="ECO:0000313" key="1">
    <source>
        <dbReference type="EMBL" id="MBA0698672.1"/>
    </source>
</evidence>
<protein>
    <submittedName>
        <fullName evidence="1">Uncharacterized protein</fullName>
    </submittedName>
</protein>
<dbReference type="Proteomes" id="UP000593577">
    <property type="component" value="Unassembled WGS sequence"/>
</dbReference>
<name>A0A7J8YH34_GOSAI</name>
<dbReference type="AlphaFoldDB" id="A0A7J8YH34"/>
<reference evidence="1 2" key="1">
    <citation type="journal article" date="2019" name="Genome Biol. Evol.">
        <title>Insights into the evolution of the New World diploid cottons (Gossypium, subgenus Houzingenia) based on genome sequencing.</title>
        <authorList>
            <person name="Grover C.E."/>
            <person name="Arick M.A. 2nd"/>
            <person name="Thrash A."/>
            <person name="Conover J.L."/>
            <person name="Sanders W.S."/>
            <person name="Peterson D.G."/>
            <person name="Frelichowski J.E."/>
            <person name="Scheffler J.A."/>
            <person name="Scheffler B.E."/>
            <person name="Wendel J.F."/>
        </authorList>
    </citation>
    <scope>NUCLEOTIDE SEQUENCE [LARGE SCALE GENOMIC DNA]</scope>
    <source>
        <strain evidence="1">185</strain>
        <tissue evidence="1">Leaf</tissue>
    </source>
</reference>
<evidence type="ECO:0000313" key="2">
    <source>
        <dbReference type="Proteomes" id="UP000593577"/>
    </source>
</evidence>
<accession>A0A7J8YH34</accession>
<organism evidence="1 2">
    <name type="scientific">Gossypium aridum</name>
    <name type="common">American cotton</name>
    <name type="synonym">Erioxylum aridum</name>
    <dbReference type="NCBI Taxonomy" id="34290"/>
    <lineage>
        <taxon>Eukaryota</taxon>
        <taxon>Viridiplantae</taxon>
        <taxon>Streptophyta</taxon>
        <taxon>Embryophyta</taxon>
        <taxon>Tracheophyta</taxon>
        <taxon>Spermatophyta</taxon>
        <taxon>Magnoliopsida</taxon>
        <taxon>eudicotyledons</taxon>
        <taxon>Gunneridae</taxon>
        <taxon>Pentapetalae</taxon>
        <taxon>rosids</taxon>
        <taxon>malvids</taxon>
        <taxon>Malvales</taxon>
        <taxon>Malvaceae</taxon>
        <taxon>Malvoideae</taxon>
        <taxon>Gossypium</taxon>
    </lineage>
</organism>
<comment type="caution">
    <text evidence="1">The sequence shown here is derived from an EMBL/GenBank/DDBJ whole genome shotgun (WGS) entry which is preliminary data.</text>
</comment>
<gene>
    <name evidence="1" type="ORF">Goari_000372</name>
</gene>